<dbReference type="RefSeq" id="WP_072298895.1">
    <property type="nucleotide sequence ID" value="NZ_FPIP01000001.1"/>
</dbReference>
<dbReference type="InterPro" id="IPR043130">
    <property type="entry name" value="CDP-OH_PTrfase_TM_dom"/>
</dbReference>
<evidence type="ECO:0000313" key="5">
    <source>
        <dbReference type="Proteomes" id="UP000183461"/>
    </source>
</evidence>
<dbReference type="Gene3D" id="1.20.120.1760">
    <property type="match status" value="1"/>
</dbReference>
<protein>
    <submittedName>
        <fullName evidence="4">CDP-diacylglycerol--glycerol-3-phosphate 3-phosphatidyltransferase</fullName>
    </submittedName>
</protein>
<dbReference type="AlphaFoldDB" id="A0A1K1LMT8"/>
<name>A0A1K1LMT8_RUMFL</name>
<evidence type="ECO:0000256" key="1">
    <source>
        <dbReference type="ARBA" id="ARBA00022679"/>
    </source>
</evidence>
<proteinExistence type="inferred from homology"/>
<keyword evidence="3" id="KW-0812">Transmembrane</keyword>
<dbReference type="GO" id="GO:0016020">
    <property type="term" value="C:membrane"/>
    <property type="evidence" value="ECO:0007669"/>
    <property type="project" value="InterPro"/>
</dbReference>
<feature type="transmembrane region" description="Helical" evidence="3">
    <location>
        <begin position="7"/>
        <end position="30"/>
    </location>
</feature>
<dbReference type="InterPro" id="IPR000462">
    <property type="entry name" value="CDP-OH_P_trans"/>
</dbReference>
<evidence type="ECO:0000256" key="3">
    <source>
        <dbReference type="SAM" id="Phobius"/>
    </source>
</evidence>
<dbReference type="InterPro" id="IPR048254">
    <property type="entry name" value="CDP_ALCOHOL_P_TRANSF_CS"/>
</dbReference>
<reference evidence="4 5" key="1">
    <citation type="submission" date="2016-11" db="EMBL/GenBank/DDBJ databases">
        <authorList>
            <person name="Jaros S."/>
            <person name="Januszkiewicz K."/>
            <person name="Wedrychowicz H."/>
        </authorList>
    </citation>
    <scope>NUCLEOTIDE SEQUENCE [LARGE SCALE GENOMIC DNA]</scope>
    <source>
        <strain evidence="4 5">YL228</strain>
    </source>
</reference>
<comment type="similarity">
    <text evidence="2">Belongs to the CDP-alcohol phosphatidyltransferase class-I family.</text>
</comment>
<dbReference type="GO" id="GO:0008654">
    <property type="term" value="P:phospholipid biosynthetic process"/>
    <property type="evidence" value="ECO:0007669"/>
    <property type="project" value="InterPro"/>
</dbReference>
<dbReference type="EMBL" id="FPIP01000001">
    <property type="protein sequence ID" value="SFW10966.1"/>
    <property type="molecule type" value="Genomic_DNA"/>
</dbReference>
<evidence type="ECO:0000313" key="4">
    <source>
        <dbReference type="EMBL" id="SFW10966.1"/>
    </source>
</evidence>
<gene>
    <name evidence="4" type="ORF">SAMN02910280_0438</name>
</gene>
<dbReference type="Pfam" id="PF01066">
    <property type="entry name" value="CDP-OH_P_transf"/>
    <property type="match status" value="1"/>
</dbReference>
<organism evidence="4 5">
    <name type="scientific">Ruminococcus flavefaciens</name>
    <dbReference type="NCBI Taxonomy" id="1265"/>
    <lineage>
        <taxon>Bacteria</taxon>
        <taxon>Bacillati</taxon>
        <taxon>Bacillota</taxon>
        <taxon>Clostridia</taxon>
        <taxon>Eubacteriales</taxon>
        <taxon>Oscillospiraceae</taxon>
        <taxon>Ruminococcus</taxon>
    </lineage>
</organism>
<keyword evidence="1 2" id="KW-0808">Transferase</keyword>
<dbReference type="PROSITE" id="PS00379">
    <property type="entry name" value="CDP_ALCOHOL_P_TRANSF"/>
    <property type="match status" value="1"/>
</dbReference>
<dbReference type="Proteomes" id="UP000183461">
    <property type="component" value="Unassembled WGS sequence"/>
</dbReference>
<accession>A0A1K1LMT8</accession>
<keyword evidence="3" id="KW-1133">Transmembrane helix</keyword>
<dbReference type="GO" id="GO:0016780">
    <property type="term" value="F:phosphotransferase activity, for other substituted phosphate groups"/>
    <property type="evidence" value="ECO:0007669"/>
    <property type="project" value="InterPro"/>
</dbReference>
<feature type="transmembrane region" description="Helical" evidence="3">
    <location>
        <begin position="81"/>
        <end position="102"/>
    </location>
</feature>
<keyword evidence="3" id="KW-0472">Membrane</keyword>
<evidence type="ECO:0000256" key="2">
    <source>
        <dbReference type="RuleBase" id="RU003750"/>
    </source>
</evidence>
<sequence length="162" mass="17809">MANVITGFRIIFSFALLLCPTFSIPFYALYISAGFSDMIDGAAARKTGTDSEFGAKLDTIADIVFTAVCMIKILPLIEMPIWIYLWIAVIAFIKLANVFISYIRLKKFTSVHSVINKIAGAALFLFPLVFNFIDTTLFAAALCVITTVAALHESNSVLRHTS</sequence>